<reference evidence="2 3" key="1">
    <citation type="submission" date="2018-01" db="EMBL/GenBank/DDBJ databases">
        <title>Genomic Encyclopedia of Type Strains, Phase I: the one thousand microbial genomes (KMG-I) project.</title>
        <authorList>
            <person name="Goeker M."/>
        </authorList>
    </citation>
    <scope>NUCLEOTIDE SEQUENCE [LARGE SCALE GENOMIC DNA]</scope>
    <source>
        <strain evidence="2 3">DSM 17960</strain>
    </source>
</reference>
<dbReference type="OrthoDB" id="1421172at2"/>
<comment type="caution">
    <text evidence="2">The sequence shown here is derived from an EMBL/GenBank/DDBJ whole genome shotgun (WGS) entry which is preliminary data.</text>
</comment>
<dbReference type="GO" id="GO:0043022">
    <property type="term" value="F:ribosome binding"/>
    <property type="evidence" value="ECO:0007669"/>
    <property type="project" value="InterPro"/>
</dbReference>
<dbReference type="Pfam" id="PF07766">
    <property type="entry name" value="LETM1_RBD"/>
    <property type="match status" value="1"/>
</dbReference>
<evidence type="ECO:0000259" key="1">
    <source>
        <dbReference type="Pfam" id="PF07766"/>
    </source>
</evidence>
<dbReference type="Proteomes" id="UP000237056">
    <property type="component" value="Unassembled WGS sequence"/>
</dbReference>
<dbReference type="EMBL" id="PQNY01000006">
    <property type="protein sequence ID" value="POS02051.1"/>
    <property type="molecule type" value="Genomic_DNA"/>
</dbReference>
<sequence>MINPSAHSWIQKYLALSSENLDVPQSIKDFYVTLRKSGFIYGHIHELAFLKSIQLTGWKPNEISKIALLDALFGLYTIQSIQKSKVNFVTSLQQFYCTISLQKGNWTEADLHAKYSKINLETVLNERVKTNENTISQKFSHILTNALLFVDVLAYYKFLNQKEISHKYIVSLEELIMSVVTLALQSKINKSQYDELLYKLFETSLRFGKHAKVNLQNTTDLNIDLLTHKLEKYYLYDLAVMTLWADQKMDVEELQFLENLAQVLQLKPRFTQQSILFSNEFIETYKNDIQYFKFTNPVKHFYEQASQNVAILINRNQKRLTKELLESKELLQLLAKSTTKELDAKEKKKVKKQLLDICKTIPSLTIFLLPGGGFLLPLLVKYIPQLLPSAFNENTEDTNS</sequence>
<dbReference type="NCBIfam" id="NF040639">
    <property type="entry name" value="LETM1_rel_film"/>
    <property type="match status" value="1"/>
</dbReference>
<evidence type="ECO:0000313" key="3">
    <source>
        <dbReference type="Proteomes" id="UP000237056"/>
    </source>
</evidence>
<proteinExistence type="predicted"/>
<feature type="domain" description="Letm1 RBD" evidence="1">
    <location>
        <begin position="342"/>
        <end position="397"/>
    </location>
</feature>
<keyword evidence="3" id="KW-1185">Reference proteome</keyword>
<organism evidence="2 3">
    <name type="scientific">Flavobacterium croceum DSM 17960</name>
    <dbReference type="NCBI Taxonomy" id="1121886"/>
    <lineage>
        <taxon>Bacteria</taxon>
        <taxon>Pseudomonadati</taxon>
        <taxon>Bacteroidota</taxon>
        <taxon>Flavobacteriia</taxon>
        <taxon>Flavobacteriales</taxon>
        <taxon>Flavobacteriaceae</taxon>
        <taxon>Flavobacterium</taxon>
    </lineage>
</organism>
<name>A0A2S4N8N7_9FLAO</name>
<dbReference type="RefSeq" id="WP_103725819.1">
    <property type="nucleotide sequence ID" value="NZ_PQNY01000006.1"/>
</dbReference>
<dbReference type="AlphaFoldDB" id="A0A2S4N8N7"/>
<evidence type="ECO:0000313" key="2">
    <source>
        <dbReference type="EMBL" id="POS02051.1"/>
    </source>
</evidence>
<dbReference type="InterPro" id="IPR033122">
    <property type="entry name" value="LETM1-like_RBD"/>
</dbReference>
<accession>A0A2S4N8N7</accession>
<protein>
    <submittedName>
        <fullName evidence="2">LETM1-like protein</fullName>
    </submittedName>
</protein>
<gene>
    <name evidence="2" type="ORF">Q361_106114</name>
</gene>